<organism evidence="1 2">
    <name type="scientific">Smallanthus sonchifolius</name>
    <dbReference type="NCBI Taxonomy" id="185202"/>
    <lineage>
        <taxon>Eukaryota</taxon>
        <taxon>Viridiplantae</taxon>
        <taxon>Streptophyta</taxon>
        <taxon>Embryophyta</taxon>
        <taxon>Tracheophyta</taxon>
        <taxon>Spermatophyta</taxon>
        <taxon>Magnoliopsida</taxon>
        <taxon>eudicotyledons</taxon>
        <taxon>Gunneridae</taxon>
        <taxon>Pentapetalae</taxon>
        <taxon>asterids</taxon>
        <taxon>campanulids</taxon>
        <taxon>Asterales</taxon>
        <taxon>Asteraceae</taxon>
        <taxon>Asteroideae</taxon>
        <taxon>Heliantheae alliance</taxon>
        <taxon>Millerieae</taxon>
        <taxon>Smallanthus</taxon>
    </lineage>
</organism>
<proteinExistence type="predicted"/>
<accession>A0ACB9J1H4</accession>
<evidence type="ECO:0000313" key="2">
    <source>
        <dbReference type="Proteomes" id="UP001056120"/>
    </source>
</evidence>
<protein>
    <submittedName>
        <fullName evidence="1">Uncharacterized protein</fullName>
    </submittedName>
</protein>
<reference evidence="2" key="1">
    <citation type="journal article" date="2022" name="Mol. Ecol. Resour.">
        <title>The genomes of chicory, endive, great burdock and yacon provide insights into Asteraceae palaeo-polyploidization history and plant inulin production.</title>
        <authorList>
            <person name="Fan W."/>
            <person name="Wang S."/>
            <person name="Wang H."/>
            <person name="Wang A."/>
            <person name="Jiang F."/>
            <person name="Liu H."/>
            <person name="Zhao H."/>
            <person name="Xu D."/>
            <person name="Zhang Y."/>
        </authorList>
    </citation>
    <scope>NUCLEOTIDE SEQUENCE [LARGE SCALE GENOMIC DNA]</scope>
    <source>
        <strain evidence="2">cv. Yunnan</strain>
    </source>
</reference>
<keyword evidence="2" id="KW-1185">Reference proteome</keyword>
<dbReference type="Proteomes" id="UP001056120">
    <property type="component" value="Linkage Group LG06"/>
</dbReference>
<evidence type="ECO:0000313" key="1">
    <source>
        <dbReference type="EMBL" id="KAI3814177.1"/>
    </source>
</evidence>
<comment type="caution">
    <text evidence="1">The sequence shown here is derived from an EMBL/GenBank/DDBJ whole genome shotgun (WGS) entry which is preliminary data.</text>
</comment>
<reference evidence="1 2" key="2">
    <citation type="journal article" date="2022" name="Mol. Ecol. Resour.">
        <title>The genomes of chicory, endive, great burdock and yacon provide insights into Asteraceae paleo-polyploidization history and plant inulin production.</title>
        <authorList>
            <person name="Fan W."/>
            <person name="Wang S."/>
            <person name="Wang H."/>
            <person name="Wang A."/>
            <person name="Jiang F."/>
            <person name="Liu H."/>
            <person name="Zhao H."/>
            <person name="Xu D."/>
            <person name="Zhang Y."/>
        </authorList>
    </citation>
    <scope>NUCLEOTIDE SEQUENCE [LARGE SCALE GENOMIC DNA]</scope>
    <source>
        <strain evidence="2">cv. Yunnan</strain>
        <tissue evidence="1">Leaves</tissue>
    </source>
</reference>
<sequence>MVSDSADMANQKATVAERRLSAVEKRLAVVETRGEAGAAQDGDGANQECNPESTSVAVFCNCGWGKSNFAIADGAKRILQYRILI</sequence>
<gene>
    <name evidence="1" type="ORF">L1987_18925</name>
</gene>
<dbReference type="EMBL" id="CM042023">
    <property type="protein sequence ID" value="KAI3814177.1"/>
    <property type="molecule type" value="Genomic_DNA"/>
</dbReference>
<name>A0ACB9J1H4_9ASTR</name>